<protein>
    <submittedName>
        <fullName evidence="7">RNA polymerase sigma factor RpoE</fullName>
    </submittedName>
</protein>
<dbReference type="SUPFAM" id="SSF88659">
    <property type="entry name" value="Sigma3 and sigma4 domains of RNA polymerase sigma factors"/>
    <property type="match status" value="1"/>
</dbReference>
<sequence>MDQQGQDNSVRDEKGREFVSLLTAQQARIYSYILSMVPRLNDADDILQETTGLMWEKFDSFEHGTDFLAWGKKFAYYLVLDYYRKKKKRNEFYYDHQLIAKLDRNFQRVSDSSKDYQTYLKGCVKKLKGQDRKLLQLRYFENHTAKNLASRFGCSVQYVYRNISRIHQLLLACIQKQVAGKEQL</sequence>
<dbReference type="NCBIfam" id="TIGR02989">
    <property type="entry name" value="Sig-70_gvs1"/>
    <property type="match status" value="1"/>
</dbReference>
<dbReference type="GO" id="GO:0006352">
    <property type="term" value="P:DNA-templated transcription initiation"/>
    <property type="evidence" value="ECO:0007669"/>
    <property type="project" value="InterPro"/>
</dbReference>
<dbReference type="NCBIfam" id="TIGR02937">
    <property type="entry name" value="sigma70-ECF"/>
    <property type="match status" value="1"/>
</dbReference>
<dbReference type="GO" id="GO:0003677">
    <property type="term" value="F:DNA binding"/>
    <property type="evidence" value="ECO:0007669"/>
    <property type="project" value="InterPro"/>
</dbReference>
<evidence type="ECO:0000313" key="8">
    <source>
        <dbReference type="Proteomes" id="UP000189674"/>
    </source>
</evidence>
<dbReference type="Proteomes" id="UP000189674">
    <property type="component" value="Chromosome"/>
</dbReference>
<dbReference type="InterPro" id="IPR013249">
    <property type="entry name" value="RNA_pol_sigma70_r4_t2"/>
</dbReference>
<reference evidence="8" key="1">
    <citation type="submission" date="2017-02" db="EMBL/GenBank/DDBJ databases">
        <title>Comparative genomics and description of representatives of a novel lineage of planctomycetes thriving in anoxic sediments.</title>
        <authorList>
            <person name="Spring S."/>
            <person name="Bunk B."/>
            <person name="Sproer C."/>
        </authorList>
    </citation>
    <scope>NUCLEOTIDE SEQUENCE [LARGE SCALE GENOMIC DNA]</scope>
    <source>
        <strain evidence="8">ST-NAGAB-D1</strain>
    </source>
</reference>
<dbReference type="InterPro" id="IPR014331">
    <property type="entry name" value="RNA_pol_sigma70_ECF_RHOBA"/>
</dbReference>
<dbReference type="RefSeq" id="WP_146662633.1">
    <property type="nucleotide sequence ID" value="NZ_CP019791.1"/>
</dbReference>
<evidence type="ECO:0000256" key="4">
    <source>
        <dbReference type="ARBA" id="ARBA00023163"/>
    </source>
</evidence>
<evidence type="ECO:0000313" key="7">
    <source>
        <dbReference type="EMBL" id="AQT69105.1"/>
    </source>
</evidence>
<dbReference type="InterPro" id="IPR014284">
    <property type="entry name" value="RNA_pol_sigma-70_dom"/>
</dbReference>
<evidence type="ECO:0000256" key="3">
    <source>
        <dbReference type="ARBA" id="ARBA00023082"/>
    </source>
</evidence>
<dbReference type="PANTHER" id="PTHR43133">
    <property type="entry name" value="RNA POLYMERASE ECF-TYPE SIGMA FACTO"/>
    <property type="match status" value="1"/>
</dbReference>
<dbReference type="STRING" id="1936003.STSP2_02292"/>
<dbReference type="KEGG" id="alus:STSP2_02292"/>
<dbReference type="InterPro" id="IPR039425">
    <property type="entry name" value="RNA_pol_sigma-70-like"/>
</dbReference>
<evidence type="ECO:0000256" key="1">
    <source>
        <dbReference type="ARBA" id="ARBA00010641"/>
    </source>
</evidence>
<dbReference type="OrthoDB" id="6383365at2"/>
<dbReference type="InterPro" id="IPR013325">
    <property type="entry name" value="RNA_pol_sigma_r2"/>
</dbReference>
<keyword evidence="8" id="KW-1185">Reference proteome</keyword>
<gene>
    <name evidence="7" type="ORF">STSP2_02292</name>
</gene>
<evidence type="ECO:0000259" key="6">
    <source>
        <dbReference type="Pfam" id="PF08281"/>
    </source>
</evidence>
<dbReference type="InterPro" id="IPR007627">
    <property type="entry name" value="RNA_pol_sigma70_r2"/>
</dbReference>
<dbReference type="InterPro" id="IPR013324">
    <property type="entry name" value="RNA_pol_sigma_r3/r4-like"/>
</dbReference>
<dbReference type="Gene3D" id="1.10.1740.10">
    <property type="match status" value="1"/>
</dbReference>
<dbReference type="EMBL" id="CP019791">
    <property type="protein sequence ID" value="AQT69105.1"/>
    <property type="molecule type" value="Genomic_DNA"/>
</dbReference>
<proteinExistence type="inferred from homology"/>
<evidence type="ECO:0000256" key="2">
    <source>
        <dbReference type="ARBA" id="ARBA00023015"/>
    </source>
</evidence>
<dbReference type="Pfam" id="PF04542">
    <property type="entry name" value="Sigma70_r2"/>
    <property type="match status" value="1"/>
</dbReference>
<accession>A0A1U9NMP7</accession>
<dbReference type="PANTHER" id="PTHR43133:SF51">
    <property type="entry name" value="RNA POLYMERASE SIGMA FACTOR"/>
    <property type="match status" value="1"/>
</dbReference>
<dbReference type="Pfam" id="PF08281">
    <property type="entry name" value="Sigma70_r4_2"/>
    <property type="match status" value="1"/>
</dbReference>
<dbReference type="AlphaFoldDB" id="A0A1U9NMP7"/>
<dbReference type="SUPFAM" id="SSF88946">
    <property type="entry name" value="Sigma2 domain of RNA polymerase sigma factors"/>
    <property type="match status" value="1"/>
</dbReference>
<keyword evidence="4" id="KW-0804">Transcription</keyword>
<evidence type="ECO:0000259" key="5">
    <source>
        <dbReference type="Pfam" id="PF04542"/>
    </source>
</evidence>
<name>A0A1U9NMP7_9BACT</name>
<dbReference type="InterPro" id="IPR036388">
    <property type="entry name" value="WH-like_DNA-bd_sf"/>
</dbReference>
<comment type="similarity">
    <text evidence="1">Belongs to the sigma-70 factor family. ECF subfamily.</text>
</comment>
<organism evidence="7 8">
    <name type="scientific">Anaerohalosphaera lusitana</name>
    <dbReference type="NCBI Taxonomy" id="1936003"/>
    <lineage>
        <taxon>Bacteria</taxon>
        <taxon>Pseudomonadati</taxon>
        <taxon>Planctomycetota</taxon>
        <taxon>Phycisphaerae</taxon>
        <taxon>Sedimentisphaerales</taxon>
        <taxon>Anaerohalosphaeraceae</taxon>
        <taxon>Anaerohalosphaera</taxon>
    </lineage>
</organism>
<keyword evidence="3" id="KW-0731">Sigma factor</keyword>
<keyword evidence="2" id="KW-0805">Transcription regulation</keyword>
<feature type="domain" description="RNA polymerase sigma factor 70 region 4 type 2" evidence="6">
    <location>
        <begin position="120"/>
        <end position="165"/>
    </location>
</feature>
<dbReference type="Gene3D" id="1.10.10.10">
    <property type="entry name" value="Winged helix-like DNA-binding domain superfamily/Winged helix DNA-binding domain"/>
    <property type="match status" value="1"/>
</dbReference>
<dbReference type="GO" id="GO:0016987">
    <property type="term" value="F:sigma factor activity"/>
    <property type="evidence" value="ECO:0007669"/>
    <property type="project" value="UniProtKB-KW"/>
</dbReference>
<feature type="domain" description="RNA polymerase sigma-70 region 2" evidence="5">
    <location>
        <begin position="25"/>
        <end position="88"/>
    </location>
</feature>